<name>A0A418PQW7_9BACT</name>
<dbReference type="Proteomes" id="UP000283522">
    <property type="component" value="Unassembled WGS sequence"/>
</dbReference>
<organism evidence="4 5">
    <name type="scientific">Algoriphagus lacus</name>
    <dbReference type="NCBI Taxonomy" id="2056311"/>
    <lineage>
        <taxon>Bacteria</taxon>
        <taxon>Pseudomonadati</taxon>
        <taxon>Bacteroidota</taxon>
        <taxon>Cytophagia</taxon>
        <taxon>Cytophagales</taxon>
        <taxon>Cyclobacteriaceae</taxon>
        <taxon>Algoriphagus</taxon>
    </lineage>
</organism>
<dbReference type="InterPro" id="IPR050680">
    <property type="entry name" value="YpeA/RimI_acetyltransf"/>
</dbReference>
<accession>A0A418PQW7</accession>
<feature type="domain" description="N-acetyltransferase" evidence="3">
    <location>
        <begin position="3"/>
        <end position="168"/>
    </location>
</feature>
<dbReference type="Gene3D" id="3.40.630.30">
    <property type="match status" value="1"/>
</dbReference>
<dbReference type="InterPro" id="IPR000182">
    <property type="entry name" value="GNAT_dom"/>
</dbReference>
<dbReference type="RefSeq" id="WP_119477902.1">
    <property type="nucleotide sequence ID" value="NZ_QXML01000005.1"/>
</dbReference>
<evidence type="ECO:0000256" key="1">
    <source>
        <dbReference type="ARBA" id="ARBA00022679"/>
    </source>
</evidence>
<evidence type="ECO:0000313" key="4">
    <source>
        <dbReference type="EMBL" id="RIW14996.1"/>
    </source>
</evidence>
<gene>
    <name evidence="4" type="ORF">D0X99_11110</name>
</gene>
<dbReference type="GO" id="GO:0016747">
    <property type="term" value="F:acyltransferase activity, transferring groups other than amino-acyl groups"/>
    <property type="evidence" value="ECO:0007669"/>
    <property type="project" value="InterPro"/>
</dbReference>
<dbReference type="PROSITE" id="PS51186">
    <property type="entry name" value="GNAT"/>
    <property type="match status" value="1"/>
</dbReference>
<evidence type="ECO:0000259" key="3">
    <source>
        <dbReference type="PROSITE" id="PS51186"/>
    </source>
</evidence>
<keyword evidence="5" id="KW-1185">Reference proteome</keyword>
<protein>
    <submittedName>
        <fullName evidence="4">GNAT family N-acetyltransferase</fullName>
    </submittedName>
</protein>
<dbReference type="SUPFAM" id="SSF55729">
    <property type="entry name" value="Acyl-CoA N-acyltransferases (Nat)"/>
    <property type="match status" value="1"/>
</dbReference>
<keyword evidence="1 4" id="KW-0808">Transferase</keyword>
<reference evidence="4 5" key="1">
    <citation type="submission" date="2018-09" db="EMBL/GenBank/DDBJ databases">
        <authorList>
            <person name="Wang X."/>
            <person name="Du Z."/>
        </authorList>
    </citation>
    <scope>NUCLEOTIDE SEQUENCE [LARGE SCALE GENOMIC DNA]</scope>
    <source>
        <strain evidence="4 5">N3</strain>
    </source>
</reference>
<proteinExistence type="predicted"/>
<sequence>MSIKIRKCRPEYWEEILGLYQKVAAIPGGLARTSAEISGDYVKDFQRKAKETGLSLIALSGMDIVAEIHAHKLQPQVFSHVLSELTIAVHPDFQGKGVGKALFSAFLEEVATSRPDILRVELISRESNSKAIRFYESLGFKQEGRFEQRIDRGDGTFEADIPMAWINPNYSKR</sequence>
<dbReference type="OrthoDB" id="9789605at2"/>
<dbReference type="EMBL" id="QXML01000005">
    <property type="protein sequence ID" value="RIW14996.1"/>
    <property type="molecule type" value="Genomic_DNA"/>
</dbReference>
<keyword evidence="2" id="KW-0012">Acyltransferase</keyword>
<dbReference type="Pfam" id="PF00583">
    <property type="entry name" value="Acetyltransf_1"/>
    <property type="match status" value="1"/>
</dbReference>
<evidence type="ECO:0000313" key="5">
    <source>
        <dbReference type="Proteomes" id="UP000283522"/>
    </source>
</evidence>
<dbReference type="PANTHER" id="PTHR43420">
    <property type="entry name" value="ACETYLTRANSFERASE"/>
    <property type="match status" value="1"/>
</dbReference>
<dbReference type="CDD" id="cd04301">
    <property type="entry name" value="NAT_SF"/>
    <property type="match status" value="1"/>
</dbReference>
<evidence type="ECO:0000256" key="2">
    <source>
        <dbReference type="ARBA" id="ARBA00023315"/>
    </source>
</evidence>
<dbReference type="AlphaFoldDB" id="A0A418PQW7"/>
<dbReference type="InterPro" id="IPR016181">
    <property type="entry name" value="Acyl_CoA_acyltransferase"/>
</dbReference>
<comment type="caution">
    <text evidence="4">The sequence shown here is derived from an EMBL/GenBank/DDBJ whole genome shotgun (WGS) entry which is preliminary data.</text>
</comment>